<keyword evidence="4 6" id="KW-1133">Transmembrane helix</keyword>
<evidence type="ECO:0000256" key="5">
    <source>
        <dbReference type="ARBA" id="ARBA00023136"/>
    </source>
</evidence>
<dbReference type="EMBL" id="QXFJ01000030">
    <property type="protein sequence ID" value="RIV68855.1"/>
    <property type="molecule type" value="Genomic_DNA"/>
</dbReference>
<evidence type="ECO:0000256" key="3">
    <source>
        <dbReference type="ARBA" id="ARBA00022692"/>
    </source>
</evidence>
<keyword evidence="3 6" id="KW-0812">Transmembrane</keyword>
<dbReference type="OrthoDB" id="88014at2"/>
<name>A0A418N4V5_9FLAO</name>
<comment type="caution">
    <text evidence="7">The sequence shown here is derived from an EMBL/GenBank/DDBJ whole genome shotgun (WGS) entry which is preliminary data.</text>
</comment>
<keyword evidence="2" id="KW-1003">Cell membrane</keyword>
<dbReference type="Proteomes" id="UP000321528">
    <property type="component" value="Unassembled WGS sequence"/>
</dbReference>
<dbReference type="Proteomes" id="UP000284189">
    <property type="component" value="Unassembled WGS sequence"/>
</dbReference>
<feature type="transmembrane region" description="Helical" evidence="6">
    <location>
        <begin position="445"/>
        <end position="465"/>
    </location>
</feature>
<evidence type="ECO:0000256" key="6">
    <source>
        <dbReference type="SAM" id="Phobius"/>
    </source>
</evidence>
<proteinExistence type="predicted"/>
<gene>
    <name evidence="7" type="ORF">D2U88_16930</name>
    <name evidence="8" type="ORF">FQ019_16730</name>
</gene>
<reference evidence="8 10" key="2">
    <citation type="submission" date="2019-07" db="EMBL/GenBank/DDBJ databases">
        <title>Draft genome of two Muricauda strains isolated from deep sea.</title>
        <authorList>
            <person name="Sun C."/>
        </authorList>
    </citation>
    <scope>NUCLEOTIDE SEQUENCE [LARGE SCALE GENOMIC DNA]</scope>
    <source>
        <strain evidence="8 10">NH166</strain>
    </source>
</reference>
<reference evidence="7 9" key="1">
    <citation type="submission" date="2018-08" db="EMBL/GenBank/DDBJ databases">
        <title>Proposal of Muricauda 72 sp.nov. and Muricauda NH166 sp.nov., isolated from seawater.</title>
        <authorList>
            <person name="Cheng H."/>
            <person name="Wu Y.-H."/>
            <person name="Guo L.-L."/>
            <person name="Xu X.-W."/>
        </authorList>
    </citation>
    <scope>NUCLEOTIDE SEQUENCE [LARGE SCALE GENOMIC DNA]</scope>
    <source>
        <strain evidence="7 9">NH166</strain>
    </source>
</reference>
<feature type="transmembrane region" description="Helical" evidence="6">
    <location>
        <begin position="329"/>
        <end position="347"/>
    </location>
</feature>
<evidence type="ECO:0000256" key="4">
    <source>
        <dbReference type="ARBA" id="ARBA00022989"/>
    </source>
</evidence>
<feature type="transmembrane region" description="Helical" evidence="6">
    <location>
        <begin position="177"/>
        <end position="196"/>
    </location>
</feature>
<keyword evidence="5 6" id="KW-0472">Membrane</keyword>
<feature type="transmembrane region" description="Helical" evidence="6">
    <location>
        <begin position="216"/>
        <end position="234"/>
    </location>
</feature>
<dbReference type="EMBL" id="VNWL01000029">
    <property type="protein sequence ID" value="TXK00557.1"/>
    <property type="molecule type" value="Genomic_DNA"/>
</dbReference>
<evidence type="ECO:0000313" key="10">
    <source>
        <dbReference type="Proteomes" id="UP000321528"/>
    </source>
</evidence>
<evidence type="ECO:0000313" key="7">
    <source>
        <dbReference type="EMBL" id="RIV68855.1"/>
    </source>
</evidence>
<protein>
    <submittedName>
        <fullName evidence="7">Lipopolysaccharide biosynthesis protein</fullName>
    </submittedName>
    <submittedName>
        <fullName evidence="8">Oligosaccharide flippase family protein</fullName>
    </submittedName>
</protein>
<feature type="transmembrane region" description="Helical" evidence="6">
    <location>
        <begin position="12"/>
        <end position="30"/>
    </location>
</feature>
<sequence length="488" mass="55218">MGVVLKQSVQNLVVTYMGFVFGAVNTLFLYTKILPAEYYGLVTFILASGAILMPLMAFGVQNTLVKYYSFYSDDEKDGFLTLMVLVPLLGIIPVALIGLFWYDPLGDWVSQVNPIIKHYLWYVFLVGLAMAYFEVFNAWCKVHMKSVFGNFMKEVFARVGVSILLLLYYFEVISLDLFFKCLVGLYLLRTIIIKIYAFTLRYPKLNFHFPAGTREILSYSFLIILGGSAALILLEIDKVMLNQFVNIENVAYYGVAVYIATVIIVPSRAMHQITYPLTAELLNLGDSEGLKKLYQRSSLTLFIASGILFVLIILNLNDLYLLIPENYRSGFTIVFLIGFAKVLDSILGNNNSILFNSQYYKSVLVFGVGLAILTIVLNYWLIPKMGMEGAALASFVSILIFNMVKLVFVKMKFDILPFTQATLKVLATLVLLSVLFNLFQFPFHPIINIILKSTLIMVMYVGILYRFDISEDVTGILSKWLKKIPRSG</sequence>
<comment type="subcellular location">
    <subcellularLocation>
        <location evidence="1">Cell membrane</location>
        <topology evidence="1">Multi-pass membrane protein</topology>
    </subcellularLocation>
</comment>
<keyword evidence="10" id="KW-1185">Reference proteome</keyword>
<dbReference type="RefSeq" id="WP_119641694.1">
    <property type="nucleotide sequence ID" value="NZ_QXFJ01000030.1"/>
</dbReference>
<evidence type="ECO:0000313" key="9">
    <source>
        <dbReference type="Proteomes" id="UP000284189"/>
    </source>
</evidence>
<evidence type="ECO:0000256" key="1">
    <source>
        <dbReference type="ARBA" id="ARBA00004651"/>
    </source>
</evidence>
<feature type="transmembrane region" description="Helical" evidence="6">
    <location>
        <begin position="421"/>
        <end position="439"/>
    </location>
</feature>
<dbReference type="InterPro" id="IPR002797">
    <property type="entry name" value="Polysacc_synth"/>
</dbReference>
<feature type="transmembrane region" description="Helical" evidence="6">
    <location>
        <begin position="151"/>
        <end position="171"/>
    </location>
</feature>
<evidence type="ECO:0000313" key="8">
    <source>
        <dbReference type="EMBL" id="TXK00557.1"/>
    </source>
</evidence>
<accession>A0A418N4V5</accession>
<organism evidence="7 9">
    <name type="scientific">Flagellimonas aequoris</name>
    <dbReference type="NCBI Taxonomy" id="2306997"/>
    <lineage>
        <taxon>Bacteria</taxon>
        <taxon>Pseudomonadati</taxon>
        <taxon>Bacteroidota</taxon>
        <taxon>Flavobacteriia</taxon>
        <taxon>Flavobacteriales</taxon>
        <taxon>Flavobacteriaceae</taxon>
        <taxon>Flagellimonas</taxon>
    </lineage>
</organism>
<dbReference type="PANTHER" id="PTHR30250">
    <property type="entry name" value="PST FAMILY PREDICTED COLANIC ACID TRANSPORTER"/>
    <property type="match status" value="1"/>
</dbReference>
<dbReference type="AlphaFoldDB" id="A0A418N4V5"/>
<feature type="transmembrane region" description="Helical" evidence="6">
    <location>
        <begin position="388"/>
        <end position="409"/>
    </location>
</feature>
<dbReference type="PANTHER" id="PTHR30250:SF11">
    <property type="entry name" value="O-ANTIGEN TRANSPORTER-RELATED"/>
    <property type="match status" value="1"/>
</dbReference>
<feature type="transmembrane region" description="Helical" evidence="6">
    <location>
        <begin position="250"/>
        <end position="267"/>
    </location>
</feature>
<evidence type="ECO:0000256" key="2">
    <source>
        <dbReference type="ARBA" id="ARBA00022475"/>
    </source>
</evidence>
<dbReference type="InterPro" id="IPR050833">
    <property type="entry name" value="Poly_Biosynth_Transport"/>
</dbReference>
<feature type="transmembrane region" description="Helical" evidence="6">
    <location>
        <begin position="299"/>
        <end position="323"/>
    </location>
</feature>
<feature type="transmembrane region" description="Helical" evidence="6">
    <location>
        <begin position="36"/>
        <end position="58"/>
    </location>
</feature>
<feature type="transmembrane region" description="Helical" evidence="6">
    <location>
        <begin position="359"/>
        <end position="382"/>
    </location>
</feature>
<dbReference type="Pfam" id="PF01943">
    <property type="entry name" value="Polysacc_synt"/>
    <property type="match status" value="1"/>
</dbReference>
<dbReference type="GO" id="GO:0005886">
    <property type="term" value="C:plasma membrane"/>
    <property type="evidence" value="ECO:0007669"/>
    <property type="project" value="UniProtKB-SubCell"/>
</dbReference>
<feature type="transmembrane region" description="Helical" evidence="6">
    <location>
        <begin position="79"/>
        <end position="99"/>
    </location>
</feature>
<feature type="transmembrane region" description="Helical" evidence="6">
    <location>
        <begin position="119"/>
        <end position="139"/>
    </location>
</feature>